<dbReference type="GeneID" id="51866243"/>
<dbReference type="Gene3D" id="3.90.1200.10">
    <property type="match status" value="1"/>
</dbReference>
<dbReference type="InterPro" id="IPR011009">
    <property type="entry name" value="Kinase-like_dom_sf"/>
</dbReference>
<feature type="compositionally biased region" description="Basic residues" evidence="1">
    <location>
        <begin position="603"/>
        <end position="616"/>
    </location>
</feature>
<keyword evidence="4" id="KW-1185">Reference proteome</keyword>
<dbReference type="AlphaFoldDB" id="F2R9D0"/>
<name>F2R9D0_STRVP</name>
<evidence type="ECO:0000313" key="3">
    <source>
        <dbReference type="EMBL" id="CCA58973.1"/>
    </source>
</evidence>
<dbReference type="HOGENOM" id="CLU_029616_1_0_11"/>
<dbReference type="CDD" id="cd02440">
    <property type="entry name" value="AdoMet_MTases"/>
    <property type="match status" value="1"/>
</dbReference>
<evidence type="ECO:0000259" key="2">
    <source>
        <dbReference type="PROSITE" id="PS51462"/>
    </source>
</evidence>
<dbReference type="InterPro" id="IPR041698">
    <property type="entry name" value="Methyltransf_25"/>
</dbReference>
<dbReference type="InterPro" id="IPR002575">
    <property type="entry name" value="Aminoglycoside_PTrfase"/>
</dbReference>
<dbReference type="Pfam" id="PF00293">
    <property type="entry name" value="NUDIX"/>
    <property type="match status" value="1"/>
</dbReference>
<dbReference type="PATRIC" id="fig|953739.5.peg.909"/>
<dbReference type="STRING" id="953739.SVEN_5687"/>
<proteinExistence type="predicted"/>
<gene>
    <name evidence="3" type="ordered locus">SVEN_5687</name>
</gene>
<dbReference type="RefSeq" id="WP_015036868.1">
    <property type="nucleotide sequence ID" value="NC_018750.1"/>
</dbReference>
<evidence type="ECO:0000313" key="4">
    <source>
        <dbReference type="Proteomes" id="UP000006854"/>
    </source>
</evidence>
<dbReference type="Gene3D" id="3.90.79.10">
    <property type="entry name" value="Nucleoside Triphosphate Pyrophosphohydrolase"/>
    <property type="match status" value="1"/>
</dbReference>
<protein>
    <recommendedName>
        <fullName evidence="2">Nudix hydrolase domain-containing protein</fullName>
    </recommendedName>
</protein>
<dbReference type="eggNOG" id="COG1051">
    <property type="taxonomic scope" value="Bacteria"/>
</dbReference>
<accession>F2R9D0</accession>
<reference evidence="3 4" key="1">
    <citation type="journal article" date="2011" name="BMC Genomics">
        <title>Genome-wide analysis of the role of GlnR in Streptomyces venezuelae provides new insights into global nitrogen regulation in actinomycetes.</title>
        <authorList>
            <person name="Pullan S.T."/>
            <person name="Bibb M.J."/>
            <person name="Merrick M."/>
        </authorList>
    </citation>
    <scope>NUCLEOTIDE SEQUENCE [LARGE SCALE GENOMIC DNA]</scope>
    <source>
        <strain evidence="4">ATCC 10712 / CBS 650.69 / DSM 40230 / JCM 4526 / NBRC 13096 / PD 04745</strain>
    </source>
</reference>
<dbReference type="KEGG" id="sve:SVEN_5687"/>
<feature type="compositionally biased region" description="Basic and acidic residues" evidence="1">
    <location>
        <begin position="617"/>
        <end position="629"/>
    </location>
</feature>
<dbReference type="PROSITE" id="PS51462">
    <property type="entry name" value="NUDIX"/>
    <property type="match status" value="1"/>
</dbReference>
<evidence type="ECO:0000256" key="1">
    <source>
        <dbReference type="SAM" id="MobiDB-lite"/>
    </source>
</evidence>
<dbReference type="Pfam" id="PF13649">
    <property type="entry name" value="Methyltransf_25"/>
    <property type="match status" value="1"/>
</dbReference>
<feature type="region of interest" description="Disordered" evidence="1">
    <location>
        <begin position="584"/>
        <end position="629"/>
    </location>
</feature>
<dbReference type="Gene3D" id="3.40.50.150">
    <property type="entry name" value="Vaccinia Virus protein VP39"/>
    <property type="match status" value="1"/>
</dbReference>
<dbReference type="InterPro" id="IPR000086">
    <property type="entry name" value="NUDIX_hydrolase_dom"/>
</dbReference>
<dbReference type="Proteomes" id="UP000006854">
    <property type="component" value="Chromosome"/>
</dbReference>
<dbReference type="EMBL" id="FR845719">
    <property type="protein sequence ID" value="CCA58973.1"/>
    <property type="molecule type" value="Genomic_DNA"/>
</dbReference>
<dbReference type="InterPro" id="IPR015797">
    <property type="entry name" value="NUDIX_hydrolase-like_dom_sf"/>
</dbReference>
<dbReference type="eggNOG" id="COG0510">
    <property type="taxonomic scope" value="Bacteria"/>
</dbReference>
<dbReference type="SUPFAM" id="SSF55811">
    <property type="entry name" value="Nudix"/>
    <property type="match status" value="1"/>
</dbReference>
<dbReference type="GO" id="GO:0008168">
    <property type="term" value="F:methyltransferase activity"/>
    <property type="evidence" value="ECO:0007669"/>
    <property type="project" value="UniProtKB-ARBA"/>
</dbReference>
<dbReference type="SUPFAM" id="SSF53335">
    <property type="entry name" value="S-adenosyl-L-methionine-dependent methyltransferases"/>
    <property type="match status" value="1"/>
</dbReference>
<organism evidence="3 4">
    <name type="scientific">Streptomyces venezuelae (strain ATCC 10712 / CBS 650.69 / DSM 40230 / JCM 4526 / NBRC 13096 / PD 04745)</name>
    <dbReference type="NCBI Taxonomy" id="953739"/>
    <lineage>
        <taxon>Bacteria</taxon>
        <taxon>Bacillati</taxon>
        <taxon>Actinomycetota</taxon>
        <taxon>Actinomycetes</taxon>
        <taxon>Kitasatosporales</taxon>
        <taxon>Streptomycetaceae</taxon>
        <taxon>Streptomyces</taxon>
    </lineage>
</organism>
<dbReference type="SUPFAM" id="SSF56112">
    <property type="entry name" value="Protein kinase-like (PK-like)"/>
    <property type="match status" value="1"/>
</dbReference>
<feature type="domain" description="Nudix hydrolase" evidence="2">
    <location>
        <begin position="8"/>
        <end position="143"/>
    </location>
</feature>
<dbReference type="InterPro" id="IPR029063">
    <property type="entry name" value="SAM-dependent_MTases_sf"/>
</dbReference>
<sequence length="629" mass="68715">MSGTQRHTEPLDVHLIAVREGAAGPEVLLSRRAGDVYAPGCWHLVSGHLDGPWEDMVTALVREAREESGVVIDPADVRAAVTVHHRAPAGGARIGVFFEVTRWEGTPEVMEHHVCDAMGWFSFDALPEPMVAYCRAGLDGYRAGARMAVHFQEPDDPIAYDQSVDRLVLVPEPDARGAVPAQAVRAFAEQAVGRITAWTDVSWAREESRVWRARGAEGGEWYVKIHQNDRFHQREVAALRSWVSGLGAAAPRLVAADPTLRAVVLTAVGGRTLHGAVHPPEQQRLIFHRIGQLAAAIHHSAPPRPAADGLPLGKLERHLAGALPHLAPGDEKFIRATADSAAGLAPLQTVSTHGDFQLRNLRWDESAGALYVIDFERSEEGPAVRDFVRLSDAWHGRPDLFQAVMDGYGRPFTPEEEAQLTVLSVLDAISGISYGAVHGDPELVERGLRTLARLRTEQRFDPAPPTMRSSTLTYTARDEWEQHYGEGKGWRRLGEREQQLLAEHAPVPEGGGRALDVGCGTGELAAHLAGVGYTVDAVDFTDGAIARAREEHAAVEGVRWLQLDIERDDPAPLREEGYDLIPAAGVPVREGPRPDRSRAGRAAARRWRARRHHPGRREHAGGAARDRPG</sequence>
<dbReference type="Pfam" id="PF01636">
    <property type="entry name" value="APH"/>
    <property type="match status" value="1"/>
</dbReference>
<dbReference type="CDD" id="cd04683">
    <property type="entry name" value="NUDIX_Hydrolase"/>
    <property type="match status" value="1"/>
</dbReference>